<dbReference type="PANTHER" id="PTHR30294">
    <property type="entry name" value="MEMBRANE COMPONENT OF ABC TRANSPORTER YHHJ-RELATED"/>
    <property type="match status" value="1"/>
</dbReference>
<evidence type="ECO:0000313" key="10">
    <source>
        <dbReference type="EMBL" id="WWD80205.1"/>
    </source>
</evidence>
<organism evidence="10 11">
    <name type="scientific">Alkalicoccus halolimnae</name>
    <dbReference type="NCBI Taxonomy" id="1667239"/>
    <lineage>
        <taxon>Bacteria</taxon>
        <taxon>Bacillati</taxon>
        <taxon>Bacillota</taxon>
        <taxon>Bacilli</taxon>
        <taxon>Bacillales</taxon>
        <taxon>Bacillaceae</taxon>
        <taxon>Alkalicoccus</taxon>
    </lineage>
</organism>
<accession>A0A5C7F382</accession>
<proteinExistence type="inferred from homology"/>
<feature type="transmembrane region" description="Helical" evidence="8">
    <location>
        <begin position="213"/>
        <end position="236"/>
    </location>
</feature>
<keyword evidence="4" id="KW-1003">Cell membrane</keyword>
<protein>
    <submittedName>
        <fullName evidence="10">ABC transporter permease</fullName>
    </submittedName>
</protein>
<keyword evidence="6 8" id="KW-1133">Transmembrane helix</keyword>
<dbReference type="GO" id="GO:0140359">
    <property type="term" value="F:ABC-type transporter activity"/>
    <property type="evidence" value="ECO:0007669"/>
    <property type="project" value="InterPro"/>
</dbReference>
<keyword evidence="3" id="KW-0813">Transport</keyword>
<feature type="domain" description="ABC transmembrane type-2" evidence="9">
    <location>
        <begin position="134"/>
        <end position="362"/>
    </location>
</feature>
<feature type="transmembrane region" description="Helical" evidence="8">
    <location>
        <begin position="338"/>
        <end position="359"/>
    </location>
</feature>
<feature type="transmembrane region" description="Helical" evidence="8">
    <location>
        <begin position="281"/>
        <end position="300"/>
    </location>
</feature>
<evidence type="ECO:0000256" key="1">
    <source>
        <dbReference type="ARBA" id="ARBA00004651"/>
    </source>
</evidence>
<keyword evidence="5 8" id="KW-0812">Transmembrane</keyword>
<name>A0A5C7F382_9BACI</name>
<evidence type="ECO:0000256" key="4">
    <source>
        <dbReference type="ARBA" id="ARBA00022475"/>
    </source>
</evidence>
<evidence type="ECO:0000256" key="8">
    <source>
        <dbReference type="SAM" id="Phobius"/>
    </source>
</evidence>
<dbReference type="PROSITE" id="PS51012">
    <property type="entry name" value="ABC_TM2"/>
    <property type="match status" value="1"/>
</dbReference>
<dbReference type="InterPro" id="IPR013525">
    <property type="entry name" value="ABC2_TM"/>
</dbReference>
<comment type="subcellular location">
    <subcellularLocation>
        <location evidence="1">Cell membrane</location>
        <topology evidence="1">Multi-pass membrane protein</topology>
    </subcellularLocation>
</comment>
<dbReference type="EMBL" id="CP144914">
    <property type="protein sequence ID" value="WWD80205.1"/>
    <property type="molecule type" value="Genomic_DNA"/>
</dbReference>
<evidence type="ECO:0000256" key="2">
    <source>
        <dbReference type="ARBA" id="ARBA00007783"/>
    </source>
</evidence>
<sequence length="362" mass="39897">MRAVLYQYGRLMKRHPLSFLGSLALTILFAAVLGSGGSSQLEVPVYTEDMTPQKLTDRAALFSEELENFTLTVKDEEAVEQQLRTNNPPYALLLNEHTFSMLEMYEAPEVAALEASLIQLYAKEQLLSRGAEAAGEEEAVFAGRVQEEGLGFQVTSGEEDAAFQYDPALHPLFGFSLFFVIYSISISLSTIVRQRQEGTWDRIILSPLSKVQLYAGHLLFAFCFGMGQLLIIFLLFRFLFQVDFHGGFIPALLVLVPYVLAVVSLGVLLSGLVRTYRQLDAVIPLVSVSIAMLGGAFWPLEIVTSEILQQAAGFVPLKHGMDLLIGVTYGAVPLSSTMLSVSILLLMSVIFIGLGLNLMERR</sequence>
<dbReference type="PANTHER" id="PTHR30294:SF29">
    <property type="entry name" value="MULTIDRUG ABC TRANSPORTER PERMEASE YBHS-RELATED"/>
    <property type="match status" value="1"/>
</dbReference>
<evidence type="ECO:0000256" key="3">
    <source>
        <dbReference type="ARBA" id="ARBA00022448"/>
    </source>
</evidence>
<dbReference type="Pfam" id="PF12698">
    <property type="entry name" value="ABC2_membrane_3"/>
    <property type="match status" value="1"/>
</dbReference>
<dbReference type="InterPro" id="IPR047817">
    <property type="entry name" value="ABC2_TM_bact-type"/>
</dbReference>
<dbReference type="RefSeq" id="WP_147804512.1">
    <property type="nucleotide sequence ID" value="NZ_CP144914.1"/>
</dbReference>
<evidence type="ECO:0000256" key="5">
    <source>
        <dbReference type="ARBA" id="ARBA00022692"/>
    </source>
</evidence>
<feature type="transmembrane region" description="Helical" evidence="8">
    <location>
        <begin position="172"/>
        <end position="192"/>
    </location>
</feature>
<gene>
    <name evidence="10" type="ORF">FTX54_001140</name>
</gene>
<evidence type="ECO:0000313" key="11">
    <source>
        <dbReference type="Proteomes" id="UP000321816"/>
    </source>
</evidence>
<comment type="similarity">
    <text evidence="2">Belongs to the ABC-2 integral membrane protein family.</text>
</comment>
<dbReference type="OrthoDB" id="266913at2"/>
<dbReference type="AlphaFoldDB" id="A0A5C7F382"/>
<dbReference type="Proteomes" id="UP000321816">
    <property type="component" value="Chromosome"/>
</dbReference>
<feature type="transmembrane region" description="Helical" evidence="8">
    <location>
        <begin position="248"/>
        <end position="269"/>
    </location>
</feature>
<keyword evidence="11" id="KW-1185">Reference proteome</keyword>
<dbReference type="KEGG" id="ahal:FTX54_001140"/>
<evidence type="ECO:0000259" key="9">
    <source>
        <dbReference type="PROSITE" id="PS51012"/>
    </source>
</evidence>
<dbReference type="InterPro" id="IPR051449">
    <property type="entry name" value="ABC-2_transporter_component"/>
</dbReference>
<evidence type="ECO:0000256" key="7">
    <source>
        <dbReference type="ARBA" id="ARBA00023136"/>
    </source>
</evidence>
<evidence type="ECO:0000256" key="6">
    <source>
        <dbReference type="ARBA" id="ARBA00022989"/>
    </source>
</evidence>
<keyword evidence="7 8" id="KW-0472">Membrane</keyword>
<dbReference type="GO" id="GO:0005886">
    <property type="term" value="C:plasma membrane"/>
    <property type="evidence" value="ECO:0007669"/>
    <property type="project" value="UniProtKB-SubCell"/>
</dbReference>
<reference evidence="10 11" key="1">
    <citation type="submission" date="2024-01" db="EMBL/GenBank/DDBJ databases">
        <title>Complete Genome Sequence of Alkalicoccus halolimnae BZ-SZ-XJ29T, a Moderately Halophilic Bacterium Isolated from a Salt Lake.</title>
        <authorList>
            <person name="Zhao B."/>
        </authorList>
    </citation>
    <scope>NUCLEOTIDE SEQUENCE [LARGE SCALE GENOMIC DNA]</scope>
    <source>
        <strain evidence="10 11">BZ-SZ-XJ29</strain>
    </source>
</reference>